<dbReference type="InterPro" id="IPR024849">
    <property type="entry name" value="Shootin-1"/>
</dbReference>
<name>A0A8X8BS78_POLSE</name>
<dbReference type="PANTHER" id="PTHR46606">
    <property type="entry name" value="SHOOTIN-1"/>
    <property type="match status" value="1"/>
</dbReference>
<reference evidence="3 4" key="1">
    <citation type="journal article" date="2021" name="Cell">
        <title>Tracing the genetic footprints of vertebrate landing in non-teleost ray-finned fishes.</title>
        <authorList>
            <person name="Bi X."/>
            <person name="Wang K."/>
            <person name="Yang L."/>
            <person name="Pan H."/>
            <person name="Jiang H."/>
            <person name="Wei Q."/>
            <person name="Fang M."/>
            <person name="Yu H."/>
            <person name="Zhu C."/>
            <person name="Cai Y."/>
            <person name="He Y."/>
            <person name="Gan X."/>
            <person name="Zeng H."/>
            <person name="Yu D."/>
            <person name="Zhu Y."/>
            <person name="Jiang H."/>
            <person name="Qiu Q."/>
            <person name="Yang H."/>
            <person name="Zhang Y.E."/>
            <person name="Wang W."/>
            <person name="Zhu M."/>
            <person name="He S."/>
            <person name="Zhang G."/>
        </authorList>
    </citation>
    <scope>NUCLEOTIDE SEQUENCE [LARGE SCALE GENOMIC DNA]</scope>
    <source>
        <strain evidence="3">Bchr_013</strain>
    </source>
</reference>
<evidence type="ECO:0000256" key="1">
    <source>
        <dbReference type="SAM" id="Coils"/>
    </source>
</evidence>
<dbReference type="GO" id="GO:0005737">
    <property type="term" value="C:cytoplasm"/>
    <property type="evidence" value="ECO:0007669"/>
    <property type="project" value="TreeGrafter"/>
</dbReference>
<proteinExistence type="predicted"/>
<comment type="caution">
    <text evidence="3">The sequence shown here is derived from an EMBL/GenBank/DDBJ whole genome shotgun (WGS) entry which is preliminary data.</text>
</comment>
<feature type="region of interest" description="Disordered" evidence="2">
    <location>
        <begin position="545"/>
        <end position="597"/>
    </location>
</feature>
<feature type="compositionally biased region" description="Pro residues" evidence="2">
    <location>
        <begin position="408"/>
        <end position="423"/>
    </location>
</feature>
<feature type="region of interest" description="Disordered" evidence="2">
    <location>
        <begin position="475"/>
        <end position="505"/>
    </location>
</feature>
<protein>
    <submittedName>
        <fullName evidence="3">SHOT1 protein</fullName>
    </submittedName>
</protein>
<organism evidence="3 4">
    <name type="scientific">Polypterus senegalus</name>
    <name type="common">Senegal bichir</name>
    <dbReference type="NCBI Taxonomy" id="55291"/>
    <lineage>
        <taxon>Eukaryota</taxon>
        <taxon>Metazoa</taxon>
        <taxon>Chordata</taxon>
        <taxon>Craniata</taxon>
        <taxon>Vertebrata</taxon>
        <taxon>Euteleostomi</taxon>
        <taxon>Actinopterygii</taxon>
        <taxon>Polypteriformes</taxon>
        <taxon>Polypteridae</taxon>
        <taxon>Polypterus</taxon>
    </lineage>
</organism>
<dbReference type="GO" id="GO:0031252">
    <property type="term" value="C:cell leading edge"/>
    <property type="evidence" value="ECO:0007669"/>
    <property type="project" value="TreeGrafter"/>
</dbReference>
<sequence>MESRMRLITCILRERQLRHYSHVARFPEGDPNHRILIADDPSSCTRPRRCPLNTWPWQTDGHFQRVGLDCLGGFQPGSQAVFVMVASQQLLNEIEALEMQYEIERSCRQNAEVFAAKVTKENNILKRMSKALLPCIYELPVEVLFMVDSEAAAAAADHIVDSDEQHQEQIKDLQEQVEKLLTDKRDLSSLVTDLKSRMESLEMELEESRQDKERMMKTIGRDNRVMKRLSRVSEMVSLEYSEVSEKLELERSLRQEAEVFAHKMLVKQKEASRQSLIILQNAEPGQQLLMALNQVAELNNMLEELKQEHKNEVKQIQDHHEESALKKELSKVKMSWEITKEEKREIENQLTEAQLSIANLQDKGFKNLLVGHVILFKYKIKELQKQINLAENGTNDSQESSTSIVSLPLPPPPPPPPLPPPPLVTTTIVSPLEELRRRRQQQGLIKPNPTNTYIDVKTKAVNEMMERIKNGIVLKPMKKQAEEDSQSSSWSVKDPPVSSKSNAANELKGILDSMKKQKKRKSFYRSSYKIQEVELAGILQRRRRAIDGKPVEKDGTPSAGGQDSNKSDSNPAPWIKDSSNTPVLRRMKQIRENRDSRIRASQNLPWWEWK</sequence>
<keyword evidence="4" id="KW-1185">Reference proteome</keyword>
<evidence type="ECO:0000313" key="4">
    <source>
        <dbReference type="Proteomes" id="UP000886611"/>
    </source>
</evidence>
<dbReference type="EMBL" id="JAATIS010001721">
    <property type="protein sequence ID" value="KAG2466031.1"/>
    <property type="molecule type" value="Genomic_DNA"/>
</dbReference>
<evidence type="ECO:0000313" key="3">
    <source>
        <dbReference type="EMBL" id="KAG2466031.1"/>
    </source>
</evidence>
<dbReference type="GO" id="GO:2001224">
    <property type="term" value="P:positive regulation of neuron migration"/>
    <property type="evidence" value="ECO:0007669"/>
    <property type="project" value="TreeGrafter"/>
</dbReference>
<evidence type="ECO:0000256" key="2">
    <source>
        <dbReference type="SAM" id="MobiDB-lite"/>
    </source>
</evidence>
<dbReference type="GO" id="GO:0044295">
    <property type="term" value="C:axonal growth cone"/>
    <property type="evidence" value="ECO:0007669"/>
    <property type="project" value="TreeGrafter"/>
</dbReference>
<dbReference type="GO" id="GO:0048812">
    <property type="term" value="P:neuron projection morphogenesis"/>
    <property type="evidence" value="ECO:0007669"/>
    <property type="project" value="TreeGrafter"/>
</dbReference>
<keyword evidence="1" id="KW-0175">Coiled coil</keyword>
<feature type="compositionally biased region" description="Polar residues" evidence="2">
    <location>
        <begin position="559"/>
        <end position="570"/>
    </location>
</feature>
<dbReference type="AlphaFoldDB" id="A0A8X8BS78"/>
<gene>
    <name evidence="3" type="primary">Shtn1_0</name>
    <name evidence="3" type="ORF">GTO96_0017011</name>
</gene>
<feature type="non-terminal residue" evidence="3">
    <location>
        <position position="610"/>
    </location>
</feature>
<dbReference type="Proteomes" id="UP000886611">
    <property type="component" value="Unassembled WGS sequence"/>
</dbReference>
<feature type="non-terminal residue" evidence="3">
    <location>
        <position position="1"/>
    </location>
</feature>
<feature type="region of interest" description="Disordered" evidence="2">
    <location>
        <begin position="393"/>
        <end position="425"/>
    </location>
</feature>
<accession>A0A8X8BS78</accession>
<feature type="compositionally biased region" description="Basic and acidic residues" evidence="2">
    <location>
        <begin position="545"/>
        <end position="555"/>
    </location>
</feature>
<dbReference type="PANTHER" id="PTHR46606:SF4">
    <property type="entry name" value="SHOOTIN-1"/>
    <property type="match status" value="1"/>
</dbReference>
<feature type="coiled-coil region" evidence="1">
    <location>
        <begin position="163"/>
        <end position="218"/>
    </location>
</feature>